<organism evidence="1 2">
    <name type="scientific">Blautia hydrogenotrophica (strain DSM 10507 / JCM 14656 / S5a33)</name>
    <name type="common">Ruminococcus hydrogenotrophicus</name>
    <dbReference type="NCBI Taxonomy" id="476272"/>
    <lineage>
        <taxon>Bacteria</taxon>
        <taxon>Bacillati</taxon>
        <taxon>Bacillota</taxon>
        <taxon>Clostridia</taxon>
        <taxon>Lachnospirales</taxon>
        <taxon>Lachnospiraceae</taxon>
        <taxon>Blautia</taxon>
    </lineage>
</organism>
<name>C0CJS6_BLAHS</name>
<protein>
    <submittedName>
        <fullName evidence="1">Uncharacterized protein</fullName>
    </submittedName>
</protein>
<sequence>MICIISQNCRNANNKTTITILFNYDGRLNTLRYSIFRSSSFLSLYK</sequence>
<evidence type="ECO:0000313" key="1">
    <source>
        <dbReference type="EMBL" id="EEG49964.1"/>
    </source>
</evidence>
<proteinExistence type="predicted"/>
<dbReference type="EMBL" id="ACBZ01000048">
    <property type="protein sequence ID" value="EEG49964.1"/>
    <property type="molecule type" value="Genomic_DNA"/>
</dbReference>
<reference evidence="1 2" key="1">
    <citation type="submission" date="2009-01" db="EMBL/GenBank/DDBJ databases">
        <authorList>
            <person name="Fulton L."/>
            <person name="Clifton S."/>
            <person name="Fulton B."/>
            <person name="Xu J."/>
            <person name="Minx P."/>
            <person name="Pepin K.H."/>
            <person name="Johnson M."/>
            <person name="Bhonagiri V."/>
            <person name="Nash W.E."/>
            <person name="Mardis E.R."/>
            <person name="Wilson R.K."/>
        </authorList>
    </citation>
    <scope>NUCLEOTIDE SEQUENCE [LARGE SCALE GENOMIC DNA]</scope>
    <source>
        <strain evidence="2">DSM 10507 / JCM 14656 / S5a33</strain>
    </source>
</reference>
<gene>
    <name evidence="1" type="ORF">RUMHYD_01096</name>
</gene>
<evidence type="ECO:0000313" key="2">
    <source>
        <dbReference type="Proteomes" id="UP000003100"/>
    </source>
</evidence>
<dbReference type="PATRIC" id="fig|476272.21.peg.2441"/>
<comment type="caution">
    <text evidence="1">The sequence shown here is derived from an EMBL/GenBank/DDBJ whole genome shotgun (WGS) entry which is preliminary data.</text>
</comment>
<dbReference type="AlphaFoldDB" id="C0CJS6"/>
<dbReference type="HOGENOM" id="CLU_3180771_0_0_9"/>
<keyword evidence="2" id="KW-1185">Reference proteome</keyword>
<accession>C0CJS6</accession>
<dbReference type="Proteomes" id="UP000003100">
    <property type="component" value="Unassembled WGS sequence"/>
</dbReference>
<reference evidence="1 2" key="2">
    <citation type="submission" date="2009-02" db="EMBL/GenBank/DDBJ databases">
        <title>Draft genome sequence of Blautia hydrogenotrophica DSM 10507 (Ruminococcus hydrogenotrophicus DSM 10507).</title>
        <authorList>
            <person name="Sudarsanam P."/>
            <person name="Ley R."/>
            <person name="Guruge J."/>
            <person name="Turnbaugh P.J."/>
            <person name="Mahowald M."/>
            <person name="Liep D."/>
            <person name="Gordon J."/>
        </authorList>
    </citation>
    <scope>NUCLEOTIDE SEQUENCE [LARGE SCALE GENOMIC DNA]</scope>
    <source>
        <strain evidence="2">DSM 10507 / JCM 14656 / S5a33</strain>
    </source>
</reference>